<proteinExistence type="predicted"/>
<evidence type="ECO:0000313" key="2">
    <source>
        <dbReference type="Proteomes" id="UP001222325"/>
    </source>
</evidence>
<keyword evidence="2" id="KW-1185">Reference proteome</keyword>
<comment type="caution">
    <text evidence="1">The sequence shown here is derived from an EMBL/GenBank/DDBJ whole genome shotgun (WGS) entry which is preliminary data.</text>
</comment>
<accession>A0AAD6U696</accession>
<protein>
    <submittedName>
        <fullName evidence="1">Uncharacterized protein</fullName>
    </submittedName>
</protein>
<dbReference type="AlphaFoldDB" id="A0AAD6U696"/>
<sequence>MVLLTGNKPARQSLAARVQEKLANNPELGRVFGEGLDESFHYAFLTDPTLDQHADMRMKWHAFVDYYQESGITRHRLPTDIERGTELVTLGVVKEFVTFLAVGIQGTLTEVAARVSLLHAIATYFALWRRYANVPVPQEYRMQISAFINSLVMRFFAPLSRARRAKPVATAVDLVRIISATWNDKVIFRATRSKAQFILVNKICHHG</sequence>
<dbReference type="Proteomes" id="UP001222325">
    <property type="component" value="Unassembled WGS sequence"/>
</dbReference>
<reference evidence="1" key="1">
    <citation type="submission" date="2023-03" db="EMBL/GenBank/DDBJ databases">
        <title>Massive genome expansion in bonnet fungi (Mycena s.s.) driven by repeated elements and novel gene families across ecological guilds.</title>
        <authorList>
            <consortium name="Lawrence Berkeley National Laboratory"/>
            <person name="Harder C.B."/>
            <person name="Miyauchi S."/>
            <person name="Viragh M."/>
            <person name="Kuo A."/>
            <person name="Thoen E."/>
            <person name="Andreopoulos B."/>
            <person name="Lu D."/>
            <person name="Skrede I."/>
            <person name="Drula E."/>
            <person name="Henrissat B."/>
            <person name="Morin E."/>
            <person name="Kohler A."/>
            <person name="Barry K."/>
            <person name="LaButti K."/>
            <person name="Morin E."/>
            <person name="Salamov A."/>
            <person name="Lipzen A."/>
            <person name="Mereny Z."/>
            <person name="Hegedus B."/>
            <person name="Baldrian P."/>
            <person name="Stursova M."/>
            <person name="Weitz H."/>
            <person name="Taylor A."/>
            <person name="Grigoriev I.V."/>
            <person name="Nagy L.G."/>
            <person name="Martin F."/>
            <person name="Kauserud H."/>
        </authorList>
    </citation>
    <scope>NUCLEOTIDE SEQUENCE</scope>
    <source>
        <strain evidence="1">CBHHK173m</strain>
    </source>
</reference>
<evidence type="ECO:0000313" key="1">
    <source>
        <dbReference type="EMBL" id="KAJ7092423.1"/>
    </source>
</evidence>
<organism evidence="1 2">
    <name type="scientific">Mycena belliarum</name>
    <dbReference type="NCBI Taxonomy" id="1033014"/>
    <lineage>
        <taxon>Eukaryota</taxon>
        <taxon>Fungi</taxon>
        <taxon>Dikarya</taxon>
        <taxon>Basidiomycota</taxon>
        <taxon>Agaricomycotina</taxon>
        <taxon>Agaricomycetes</taxon>
        <taxon>Agaricomycetidae</taxon>
        <taxon>Agaricales</taxon>
        <taxon>Marasmiineae</taxon>
        <taxon>Mycenaceae</taxon>
        <taxon>Mycena</taxon>
    </lineage>
</organism>
<name>A0AAD6U696_9AGAR</name>
<dbReference type="EMBL" id="JARJCN010000018">
    <property type="protein sequence ID" value="KAJ7092423.1"/>
    <property type="molecule type" value="Genomic_DNA"/>
</dbReference>
<gene>
    <name evidence="1" type="ORF">B0H15DRAFT_947979</name>
</gene>